<dbReference type="SUPFAM" id="SSF53807">
    <property type="entry name" value="Helical backbone' metal receptor"/>
    <property type="match status" value="1"/>
</dbReference>
<dbReference type="RefSeq" id="WP_166403520.1">
    <property type="nucleotide sequence ID" value="NZ_JAANHS010000008.1"/>
</dbReference>
<dbReference type="Proteomes" id="UP001515660">
    <property type="component" value="Unassembled WGS sequence"/>
</dbReference>
<feature type="domain" description="Fe/B12 periplasmic-binding" evidence="2">
    <location>
        <begin position="28"/>
        <end position="283"/>
    </location>
</feature>
<dbReference type="Pfam" id="PF01497">
    <property type="entry name" value="Peripla_BP_2"/>
    <property type="match status" value="1"/>
</dbReference>
<keyword evidence="4" id="KW-1185">Reference proteome</keyword>
<comment type="caution">
    <text evidence="3">The sequence shown here is derived from an EMBL/GenBank/DDBJ whole genome shotgun (WGS) entry which is preliminary data.</text>
</comment>
<dbReference type="PANTHER" id="PTHR30535">
    <property type="entry name" value="VITAMIN B12-BINDING PROTEIN"/>
    <property type="match status" value="1"/>
</dbReference>
<keyword evidence="1" id="KW-0732">Signal</keyword>
<name>A0ABX0G9G0_9RHOB</name>
<proteinExistence type="predicted"/>
<dbReference type="InterPro" id="IPR002491">
    <property type="entry name" value="ABC_transptr_periplasmic_BD"/>
</dbReference>
<organism evidence="3 4">
    <name type="scientific">Rhodobacter calidifons</name>
    <dbReference type="NCBI Taxonomy" id="2715277"/>
    <lineage>
        <taxon>Bacteria</taxon>
        <taxon>Pseudomonadati</taxon>
        <taxon>Pseudomonadota</taxon>
        <taxon>Alphaproteobacteria</taxon>
        <taxon>Rhodobacterales</taxon>
        <taxon>Rhodobacter group</taxon>
        <taxon>Rhodobacter</taxon>
    </lineage>
</organism>
<reference evidence="3 4" key="1">
    <citation type="journal article" date="2022" name="Microorganisms">
        <title>Genome Sequence and Characterization of a Xanthorhodopsin-Containing, Aerobic Anoxygenic Phototrophic Rhodobacter Species, Isolated from Mesophilic Conditions at Yellowstone National Park.</title>
        <authorList>
            <person name="Kyndt J.A."/>
            <person name="Robertson S."/>
            <person name="Shoffstall I.B."/>
            <person name="Ramaley R.F."/>
            <person name="Meyer T.E."/>
        </authorList>
    </citation>
    <scope>NUCLEOTIDE SEQUENCE [LARGE SCALE GENOMIC DNA]</scope>
    <source>
        <strain evidence="3 4">M37P</strain>
    </source>
</reference>
<feature type="signal peptide" evidence="1">
    <location>
        <begin position="1"/>
        <end position="21"/>
    </location>
</feature>
<evidence type="ECO:0000256" key="1">
    <source>
        <dbReference type="SAM" id="SignalP"/>
    </source>
</evidence>
<dbReference type="PANTHER" id="PTHR30535:SF4">
    <property type="entry name" value="HEMIN-BINDING PERIPLASMIC PROTEIN HMUT"/>
    <property type="match status" value="1"/>
</dbReference>
<dbReference type="EMBL" id="JAANHS010000008">
    <property type="protein sequence ID" value="NHB77502.1"/>
    <property type="molecule type" value="Genomic_DNA"/>
</dbReference>
<accession>A0ABX0G9G0</accession>
<dbReference type="PROSITE" id="PS50983">
    <property type="entry name" value="FE_B12_PBP"/>
    <property type="match status" value="1"/>
</dbReference>
<feature type="chain" id="PRO_5046206689" evidence="1">
    <location>
        <begin position="22"/>
        <end position="284"/>
    </location>
</feature>
<evidence type="ECO:0000313" key="3">
    <source>
        <dbReference type="EMBL" id="NHB77502.1"/>
    </source>
</evidence>
<protein>
    <submittedName>
        <fullName evidence="3">ABC transporter substrate-binding protein</fullName>
    </submittedName>
</protein>
<evidence type="ECO:0000259" key="2">
    <source>
        <dbReference type="PROSITE" id="PS50983"/>
    </source>
</evidence>
<dbReference type="Gene3D" id="3.40.50.1980">
    <property type="entry name" value="Nitrogenase molybdenum iron protein domain"/>
    <property type="match status" value="2"/>
</dbReference>
<evidence type="ECO:0000313" key="4">
    <source>
        <dbReference type="Proteomes" id="UP001515660"/>
    </source>
</evidence>
<gene>
    <name evidence="3" type="ORF">G8O29_12220</name>
</gene>
<sequence>MTRLFAIGAALAICALGVPLAAQEPAQRIVSLGGSVTEIVVALGAEDRLVARDSTSSFPDSILALPDVGYLRALSPEGVLALGPDLIVAEADAGPVEAVEVLRGAGVPFVLMPDDPTAAGVAAKIAAVAGALGLPAEGEALAARVTAELAAAEALATGVTAPKRVLFVLSAQGGRIMAGGDGSAAEAIIRLAGGVNAATGFEGYKQMTDEAVLTAAPDVILMMDRGGDHAALDAELFALPSLAGSPAARDGAVIRMDGLLLLGFGPRTPEAVRKLHAALYGDEP</sequence>
<dbReference type="InterPro" id="IPR050902">
    <property type="entry name" value="ABC_Transporter_SBP"/>
</dbReference>